<keyword evidence="1" id="KW-0472">Membrane</keyword>
<dbReference type="AlphaFoldDB" id="A0A5E7FMA6"/>
<keyword evidence="1" id="KW-1133">Transmembrane helix</keyword>
<accession>A0A5E7FMA6</accession>
<evidence type="ECO:0000256" key="1">
    <source>
        <dbReference type="SAM" id="Phobius"/>
    </source>
</evidence>
<dbReference type="Proteomes" id="UP000379480">
    <property type="component" value="Unassembled WGS sequence"/>
</dbReference>
<sequence>MSEAEKKGADGALFNAVVNLAAISAAEPVYLSH</sequence>
<gene>
    <name evidence="2" type="ORF">PS723_05580</name>
</gene>
<evidence type="ECO:0000313" key="2">
    <source>
        <dbReference type="EMBL" id="VVO38293.1"/>
    </source>
</evidence>
<name>A0A5E7FMA6_PSEFL</name>
<proteinExistence type="predicted"/>
<organism evidence="2 3">
    <name type="scientific">Pseudomonas fluorescens</name>
    <dbReference type="NCBI Taxonomy" id="294"/>
    <lineage>
        <taxon>Bacteria</taxon>
        <taxon>Pseudomonadati</taxon>
        <taxon>Pseudomonadota</taxon>
        <taxon>Gammaproteobacteria</taxon>
        <taxon>Pseudomonadales</taxon>
        <taxon>Pseudomonadaceae</taxon>
        <taxon>Pseudomonas</taxon>
    </lineage>
</organism>
<feature type="transmembrane region" description="Helical" evidence="1">
    <location>
        <begin position="12"/>
        <end position="31"/>
    </location>
</feature>
<dbReference type="EMBL" id="CABVHY010000036">
    <property type="protein sequence ID" value="VVO38293.1"/>
    <property type="molecule type" value="Genomic_DNA"/>
</dbReference>
<keyword evidence="1" id="KW-0812">Transmembrane</keyword>
<reference evidence="2 3" key="1">
    <citation type="submission" date="2019-09" db="EMBL/GenBank/DDBJ databases">
        <authorList>
            <person name="Chandra G."/>
            <person name="Truman W A."/>
        </authorList>
    </citation>
    <scope>NUCLEOTIDE SEQUENCE [LARGE SCALE GENOMIC DNA]</scope>
    <source>
        <strain evidence="2">PS723</strain>
    </source>
</reference>
<protein>
    <submittedName>
        <fullName evidence="2">Uncharacterized protein</fullName>
    </submittedName>
</protein>
<evidence type="ECO:0000313" key="3">
    <source>
        <dbReference type="Proteomes" id="UP000379480"/>
    </source>
</evidence>